<gene>
    <name evidence="7" type="ORF">Bdt_1437</name>
</gene>
<dbReference type="GO" id="GO:0012505">
    <property type="term" value="C:endomembrane system"/>
    <property type="evidence" value="ECO:0007669"/>
    <property type="project" value="UniProtKB-SubCell"/>
</dbReference>
<dbReference type="AlphaFoldDB" id="K7YWN9"/>
<feature type="transmembrane region" description="Helical" evidence="5">
    <location>
        <begin position="80"/>
        <end position="100"/>
    </location>
</feature>
<organism evidence="7 8">
    <name type="scientific">Bdellovibrio bacteriovorus str. Tiberius</name>
    <dbReference type="NCBI Taxonomy" id="1069642"/>
    <lineage>
        <taxon>Bacteria</taxon>
        <taxon>Pseudomonadati</taxon>
        <taxon>Bdellovibrionota</taxon>
        <taxon>Bdellovibrionia</taxon>
        <taxon>Bdellovibrionales</taxon>
        <taxon>Pseudobdellovibrionaceae</taxon>
        <taxon>Bdellovibrio</taxon>
    </lineage>
</organism>
<keyword evidence="2 5" id="KW-0812">Transmembrane</keyword>
<dbReference type="Proteomes" id="UP000010074">
    <property type="component" value="Chromosome"/>
</dbReference>
<evidence type="ECO:0000256" key="5">
    <source>
        <dbReference type="SAM" id="Phobius"/>
    </source>
</evidence>
<accession>K7YWN9</accession>
<evidence type="ECO:0000256" key="4">
    <source>
        <dbReference type="ARBA" id="ARBA00023136"/>
    </source>
</evidence>
<dbReference type="Pfam" id="PF02656">
    <property type="entry name" value="DUF202"/>
    <property type="match status" value="1"/>
</dbReference>
<sequence>MRTGISLVSLGITMNRFSWFLMENKAISRHGGRPFLDDAKNTGLGMVILGSAMLIWSLYRYSHTAKQIDAHHYLPAHRSVRAFTLALILIGIVSVLWMIVG</sequence>
<feature type="transmembrane region" description="Helical" evidence="5">
    <location>
        <begin position="42"/>
        <end position="59"/>
    </location>
</feature>
<evidence type="ECO:0000256" key="3">
    <source>
        <dbReference type="ARBA" id="ARBA00022989"/>
    </source>
</evidence>
<reference evidence="7 8" key="1">
    <citation type="journal article" date="2012" name="BMC Genomics">
        <title>Genome analysis of a simultaneously predatory and prey-independent, novel Bdellovibrio bacteriovorus from the River Tiber, supports in silico predictions of both ancient and recent lateral gene transfer from diverse bacteria.</title>
        <authorList>
            <person name="Hobley L."/>
            <person name="Lerner T.R."/>
            <person name="Williams L.E."/>
            <person name="Lambert C."/>
            <person name="Till R."/>
            <person name="Milner D.S."/>
            <person name="Basford S.M."/>
            <person name="Capeness M.J."/>
            <person name="Fenton A.K."/>
            <person name="Atterbury R.J."/>
            <person name="Harris M.A."/>
            <person name="Sockett R.E."/>
        </authorList>
    </citation>
    <scope>NUCLEOTIDE SEQUENCE [LARGE SCALE GENOMIC DNA]</scope>
    <source>
        <strain evidence="7 8">Tiberius</strain>
    </source>
</reference>
<dbReference type="PATRIC" id="fig|1069642.3.peg.1419"/>
<comment type="subcellular location">
    <subcellularLocation>
        <location evidence="1">Endomembrane system</location>
        <topology evidence="1">Multi-pass membrane protein</topology>
    </subcellularLocation>
</comment>
<name>K7YWN9_BDEBC</name>
<proteinExistence type="predicted"/>
<evidence type="ECO:0000256" key="2">
    <source>
        <dbReference type="ARBA" id="ARBA00022692"/>
    </source>
</evidence>
<evidence type="ECO:0000256" key="1">
    <source>
        <dbReference type="ARBA" id="ARBA00004127"/>
    </source>
</evidence>
<keyword evidence="4 5" id="KW-0472">Membrane</keyword>
<evidence type="ECO:0000313" key="7">
    <source>
        <dbReference type="EMBL" id="AFY01135.1"/>
    </source>
</evidence>
<evidence type="ECO:0000313" key="8">
    <source>
        <dbReference type="Proteomes" id="UP000010074"/>
    </source>
</evidence>
<dbReference type="KEGG" id="bbat:Bdt_1437"/>
<feature type="domain" description="DUF202" evidence="6">
    <location>
        <begin position="1"/>
        <end position="66"/>
    </location>
</feature>
<dbReference type="HOGENOM" id="CLU_053359_6_0_7"/>
<evidence type="ECO:0000259" key="6">
    <source>
        <dbReference type="Pfam" id="PF02656"/>
    </source>
</evidence>
<dbReference type="EMBL" id="CP002930">
    <property type="protein sequence ID" value="AFY01135.1"/>
    <property type="molecule type" value="Genomic_DNA"/>
</dbReference>
<dbReference type="STRING" id="1069642.Bdt_1437"/>
<protein>
    <recommendedName>
        <fullName evidence="6">DUF202 domain-containing protein</fullName>
    </recommendedName>
</protein>
<keyword evidence="3 5" id="KW-1133">Transmembrane helix</keyword>
<dbReference type="InterPro" id="IPR003807">
    <property type="entry name" value="DUF202"/>
</dbReference>